<protein>
    <recommendedName>
        <fullName evidence="2">ISXO2-like transposase domain-containing protein</fullName>
    </recommendedName>
</protein>
<gene>
    <name evidence="1" type="ORF">BECKTUN1418D_GA0071000_10065</name>
</gene>
<dbReference type="EMBL" id="CAADFX010000006">
    <property type="protein sequence ID" value="VFK51165.1"/>
    <property type="molecule type" value="Genomic_DNA"/>
</dbReference>
<evidence type="ECO:0008006" key="2">
    <source>
        <dbReference type="Google" id="ProtNLM"/>
    </source>
</evidence>
<organism evidence="1">
    <name type="scientific">Candidatus Kentrum sp. TUN</name>
    <dbReference type="NCBI Taxonomy" id="2126343"/>
    <lineage>
        <taxon>Bacteria</taxon>
        <taxon>Pseudomonadati</taxon>
        <taxon>Pseudomonadota</taxon>
        <taxon>Gammaproteobacteria</taxon>
        <taxon>Candidatus Kentrum</taxon>
    </lineage>
</organism>
<reference evidence="1" key="1">
    <citation type="submission" date="2019-02" db="EMBL/GenBank/DDBJ databases">
        <authorList>
            <person name="Gruber-Vodicka R. H."/>
            <person name="Seah K. B. B."/>
        </authorList>
    </citation>
    <scope>NUCLEOTIDE SEQUENCE</scope>
    <source>
        <strain evidence="1">BECK_BY1</strain>
    </source>
</reference>
<name>A0A450ZBI1_9GAMM</name>
<dbReference type="AlphaFoldDB" id="A0A450ZBI1"/>
<evidence type="ECO:0000313" key="1">
    <source>
        <dbReference type="EMBL" id="VFK51165.1"/>
    </source>
</evidence>
<sequence length="61" mass="7233">MLRIKAYNSNYISLKHIDRYLSEFSFRLNQGNVKIHTLTRMVSLIKGIFGKRLTYKALIEK</sequence>
<proteinExistence type="predicted"/>
<accession>A0A450ZBI1</accession>